<evidence type="ECO:0000313" key="2">
    <source>
        <dbReference type="Proteomes" id="UP000294678"/>
    </source>
</evidence>
<dbReference type="Proteomes" id="UP000294678">
    <property type="component" value="Unassembled WGS sequence"/>
</dbReference>
<organism evidence="1 2">
    <name type="scientific">Hypnocyclicus thermotrophus</name>
    <dbReference type="NCBI Taxonomy" id="1627895"/>
    <lineage>
        <taxon>Bacteria</taxon>
        <taxon>Fusobacteriati</taxon>
        <taxon>Fusobacteriota</taxon>
        <taxon>Fusobacteriia</taxon>
        <taxon>Fusobacteriales</taxon>
        <taxon>Fusobacteriaceae</taxon>
        <taxon>Hypnocyclicus</taxon>
    </lineage>
</organism>
<dbReference type="InterPro" id="IPR036249">
    <property type="entry name" value="Thioredoxin-like_sf"/>
</dbReference>
<gene>
    <name evidence="1" type="ORF">EV215_0516</name>
</gene>
<dbReference type="Pfam" id="PF14595">
    <property type="entry name" value="Thioredoxin_9"/>
    <property type="match status" value="1"/>
</dbReference>
<dbReference type="SUPFAM" id="SSF52833">
    <property type="entry name" value="Thioredoxin-like"/>
    <property type="match status" value="1"/>
</dbReference>
<proteinExistence type="predicted"/>
<dbReference type="RefSeq" id="WP_134112420.1">
    <property type="nucleotide sequence ID" value="NZ_SOBG01000002.1"/>
</dbReference>
<dbReference type="Gene3D" id="3.40.30.10">
    <property type="entry name" value="Glutaredoxin"/>
    <property type="match status" value="1"/>
</dbReference>
<accession>A0AA46DZH0</accession>
<protein>
    <submittedName>
        <fullName evidence="1">Thioredoxin-like protein</fullName>
    </submittedName>
</protein>
<reference evidence="1 2" key="1">
    <citation type="submission" date="2019-03" db="EMBL/GenBank/DDBJ databases">
        <title>Genomic Encyclopedia of Type Strains, Phase IV (KMG-IV): sequencing the most valuable type-strain genomes for metagenomic binning, comparative biology and taxonomic classification.</title>
        <authorList>
            <person name="Goeker M."/>
        </authorList>
    </citation>
    <scope>NUCLEOTIDE SEQUENCE [LARGE SCALE GENOMIC DNA]</scope>
    <source>
        <strain evidence="1 2">DSM 100055</strain>
    </source>
</reference>
<keyword evidence="2" id="KW-1185">Reference proteome</keyword>
<sequence length="171" mass="20746">MLKYEEAWNYNEYLRSSLIEYRKKQEKIFSKISLKKENIKKIKNIKTKVNIVVFAEIYCPDSRAVIPFLEKTRQENENIDLYIFPREGNEHYLSKITNETKIPSIFIEDIEQEELCLIYEEILPDLKFKIKEHILRDEKDIAQEIIYNYRIGKYNDQLEEYLVNKIIENII</sequence>
<name>A0AA46DZH0_9FUSO</name>
<dbReference type="AlphaFoldDB" id="A0AA46DZH0"/>
<evidence type="ECO:0000313" key="1">
    <source>
        <dbReference type="EMBL" id="TDT71827.1"/>
    </source>
</evidence>
<dbReference type="EMBL" id="SOBG01000002">
    <property type="protein sequence ID" value="TDT71827.1"/>
    <property type="molecule type" value="Genomic_DNA"/>
</dbReference>
<comment type="caution">
    <text evidence="1">The sequence shown here is derived from an EMBL/GenBank/DDBJ whole genome shotgun (WGS) entry which is preliminary data.</text>
</comment>